<name>A0A9R1UV22_LACSA</name>
<comment type="caution">
    <text evidence="1">The sequence shown here is derived from an EMBL/GenBank/DDBJ whole genome shotgun (WGS) entry which is preliminary data.</text>
</comment>
<gene>
    <name evidence="1" type="ORF">LSAT_V11C800416470</name>
</gene>
<proteinExistence type="predicted"/>
<sequence>MEILKNFNVEAHEWLNKIPLKHWAKSHIYALLRMPFNEYIKEYLMKRICIVEKVMEKGIKNEACRYKAIFVGDDNKEEWGYPQDLVHNRYKLITWKEMYKFKVIPINSHNMWRKSPFPFT</sequence>
<dbReference type="Proteomes" id="UP000235145">
    <property type="component" value="Unassembled WGS sequence"/>
</dbReference>
<keyword evidence="2" id="KW-1185">Reference proteome</keyword>
<dbReference type="EMBL" id="NBSK02000008">
    <property type="protein sequence ID" value="KAJ0193403.1"/>
    <property type="molecule type" value="Genomic_DNA"/>
</dbReference>
<evidence type="ECO:0000313" key="1">
    <source>
        <dbReference type="EMBL" id="KAJ0193403.1"/>
    </source>
</evidence>
<dbReference type="AlphaFoldDB" id="A0A9R1UV22"/>
<reference evidence="1 2" key="1">
    <citation type="journal article" date="2017" name="Nat. Commun.">
        <title>Genome assembly with in vitro proximity ligation data and whole-genome triplication in lettuce.</title>
        <authorList>
            <person name="Reyes-Chin-Wo S."/>
            <person name="Wang Z."/>
            <person name="Yang X."/>
            <person name="Kozik A."/>
            <person name="Arikit S."/>
            <person name="Song C."/>
            <person name="Xia L."/>
            <person name="Froenicke L."/>
            <person name="Lavelle D.O."/>
            <person name="Truco M.J."/>
            <person name="Xia R."/>
            <person name="Zhu S."/>
            <person name="Xu C."/>
            <person name="Xu H."/>
            <person name="Xu X."/>
            <person name="Cox K."/>
            <person name="Korf I."/>
            <person name="Meyers B.C."/>
            <person name="Michelmore R.W."/>
        </authorList>
    </citation>
    <scope>NUCLEOTIDE SEQUENCE [LARGE SCALE GENOMIC DNA]</scope>
    <source>
        <strain evidence="2">cv. Salinas</strain>
        <tissue evidence="1">Seedlings</tissue>
    </source>
</reference>
<accession>A0A9R1UV22</accession>
<organism evidence="1 2">
    <name type="scientific">Lactuca sativa</name>
    <name type="common">Garden lettuce</name>
    <dbReference type="NCBI Taxonomy" id="4236"/>
    <lineage>
        <taxon>Eukaryota</taxon>
        <taxon>Viridiplantae</taxon>
        <taxon>Streptophyta</taxon>
        <taxon>Embryophyta</taxon>
        <taxon>Tracheophyta</taxon>
        <taxon>Spermatophyta</taxon>
        <taxon>Magnoliopsida</taxon>
        <taxon>eudicotyledons</taxon>
        <taxon>Gunneridae</taxon>
        <taxon>Pentapetalae</taxon>
        <taxon>asterids</taxon>
        <taxon>campanulids</taxon>
        <taxon>Asterales</taxon>
        <taxon>Asteraceae</taxon>
        <taxon>Cichorioideae</taxon>
        <taxon>Cichorieae</taxon>
        <taxon>Lactucinae</taxon>
        <taxon>Lactuca</taxon>
    </lineage>
</organism>
<protein>
    <submittedName>
        <fullName evidence="1">Uncharacterized protein</fullName>
    </submittedName>
</protein>
<evidence type="ECO:0000313" key="2">
    <source>
        <dbReference type="Proteomes" id="UP000235145"/>
    </source>
</evidence>